<feature type="domain" description="Pyruvate kinase barrel" evidence="14">
    <location>
        <begin position="1"/>
        <end position="140"/>
    </location>
</feature>
<comment type="similarity">
    <text evidence="3 13">Belongs to the pyruvate kinase family.</text>
</comment>
<dbReference type="GO" id="GO:0005524">
    <property type="term" value="F:ATP binding"/>
    <property type="evidence" value="ECO:0007669"/>
    <property type="project" value="UniProtKB-KW"/>
</dbReference>
<evidence type="ECO:0000256" key="8">
    <source>
        <dbReference type="ARBA" id="ARBA00022777"/>
    </source>
</evidence>
<evidence type="ECO:0000256" key="13">
    <source>
        <dbReference type="RuleBase" id="RU000504"/>
    </source>
</evidence>
<keyword evidence="10 13" id="KW-0460">Magnesium</keyword>
<dbReference type="UniPathway" id="UPA00109">
    <property type="reaction ID" value="UER00188"/>
</dbReference>
<keyword evidence="11 13" id="KW-0324">Glycolysis</keyword>
<dbReference type="InterPro" id="IPR040442">
    <property type="entry name" value="Pyrv_kinase-like_dom_sf"/>
</dbReference>
<keyword evidence="8 13" id="KW-0418">Kinase</keyword>
<proteinExistence type="inferred from homology"/>
<evidence type="ECO:0000313" key="15">
    <source>
        <dbReference type="EMBL" id="GFH12675.1"/>
    </source>
</evidence>
<name>A0A699YTV7_HAELA</name>
<dbReference type="AlphaFoldDB" id="A0A699YTV7"/>
<dbReference type="EMBL" id="BLLF01000528">
    <property type="protein sequence ID" value="GFH12675.1"/>
    <property type="molecule type" value="Genomic_DNA"/>
</dbReference>
<evidence type="ECO:0000256" key="12">
    <source>
        <dbReference type="ARBA" id="ARBA00023317"/>
    </source>
</evidence>
<evidence type="ECO:0000256" key="4">
    <source>
        <dbReference type="ARBA" id="ARBA00012142"/>
    </source>
</evidence>
<dbReference type="InterPro" id="IPR018209">
    <property type="entry name" value="Pyrv_Knase_AS"/>
</dbReference>
<comment type="catalytic activity">
    <reaction evidence="13">
        <text>pyruvate + ATP = phosphoenolpyruvate + ADP + H(+)</text>
        <dbReference type="Rhea" id="RHEA:18157"/>
        <dbReference type="ChEBI" id="CHEBI:15361"/>
        <dbReference type="ChEBI" id="CHEBI:15378"/>
        <dbReference type="ChEBI" id="CHEBI:30616"/>
        <dbReference type="ChEBI" id="CHEBI:58702"/>
        <dbReference type="ChEBI" id="CHEBI:456216"/>
        <dbReference type="EC" id="2.7.1.40"/>
    </reaction>
</comment>
<keyword evidence="9" id="KW-0067">ATP-binding</keyword>
<dbReference type="GO" id="GO:0004743">
    <property type="term" value="F:pyruvate kinase activity"/>
    <property type="evidence" value="ECO:0007669"/>
    <property type="project" value="UniProtKB-EC"/>
</dbReference>
<dbReference type="SUPFAM" id="SSF51621">
    <property type="entry name" value="Phosphoenolpyruvate/pyruvate domain"/>
    <property type="match status" value="1"/>
</dbReference>
<dbReference type="EC" id="2.7.1.40" evidence="4 13"/>
<protein>
    <recommendedName>
        <fullName evidence="4 13">Pyruvate kinase</fullName>
        <ecNumber evidence="4 13">2.7.1.40</ecNumber>
    </recommendedName>
</protein>
<reference evidence="15 16" key="1">
    <citation type="submission" date="2020-02" db="EMBL/GenBank/DDBJ databases">
        <title>Draft genome sequence of Haematococcus lacustris strain NIES-144.</title>
        <authorList>
            <person name="Morimoto D."/>
            <person name="Nakagawa S."/>
            <person name="Yoshida T."/>
            <person name="Sawayama S."/>
        </authorList>
    </citation>
    <scope>NUCLEOTIDE SEQUENCE [LARGE SCALE GENOMIC DNA]</scope>
    <source>
        <strain evidence="15 16">NIES-144</strain>
    </source>
</reference>
<dbReference type="InterPro" id="IPR015793">
    <property type="entry name" value="Pyrv_Knase_brl"/>
</dbReference>
<evidence type="ECO:0000256" key="5">
    <source>
        <dbReference type="ARBA" id="ARBA00022679"/>
    </source>
</evidence>
<evidence type="ECO:0000256" key="7">
    <source>
        <dbReference type="ARBA" id="ARBA00022741"/>
    </source>
</evidence>
<dbReference type="Pfam" id="PF00224">
    <property type="entry name" value="PK"/>
    <property type="match status" value="1"/>
</dbReference>
<organism evidence="15 16">
    <name type="scientific">Haematococcus lacustris</name>
    <name type="common">Green alga</name>
    <name type="synonym">Haematococcus pluvialis</name>
    <dbReference type="NCBI Taxonomy" id="44745"/>
    <lineage>
        <taxon>Eukaryota</taxon>
        <taxon>Viridiplantae</taxon>
        <taxon>Chlorophyta</taxon>
        <taxon>core chlorophytes</taxon>
        <taxon>Chlorophyceae</taxon>
        <taxon>CS clade</taxon>
        <taxon>Chlamydomonadales</taxon>
        <taxon>Haematococcaceae</taxon>
        <taxon>Haematococcus</taxon>
    </lineage>
</organism>
<dbReference type="InterPro" id="IPR001697">
    <property type="entry name" value="Pyr_Knase"/>
</dbReference>
<dbReference type="Gene3D" id="3.20.20.60">
    <property type="entry name" value="Phosphoenolpyruvate-binding domains"/>
    <property type="match status" value="1"/>
</dbReference>
<accession>A0A699YTV7</accession>
<evidence type="ECO:0000259" key="14">
    <source>
        <dbReference type="Pfam" id="PF00224"/>
    </source>
</evidence>
<evidence type="ECO:0000313" key="16">
    <source>
        <dbReference type="Proteomes" id="UP000485058"/>
    </source>
</evidence>
<keyword evidence="16" id="KW-1185">Reference proteome</keyword>
<keyword evidence="7" id="KW-0547">Nucleotide-binding</keyword>
<evidence type="ECO:0000256" key="2">
    <source>
        <dbReference type="ARBA" id="ARBA00004997"/>
    </source>
</evidence>
<evidence type="ECO:0000256" key="6">
    <source>
        <dbReference type="ARBA" id="ARBA00022723"/>
    </source>
</evidence>
<evidence type="ECO:0000256" key="3">
    <source>
        <dbReference type="ARBA" id="ARBA00008663"/>
    </source>
</evidence>
<evidence type="ECO:0000256" key="1">
    <source>
        <dbReference type="ARBA" id="ARBA00001958"/>
    </source>
</evidence>
<dbReference type="PANTHER" id="PTHR11817">
    <property type="entry name" value="PYRUVATE KINASE"/>
    <property type="match status" value="1"/>
</dbReference>
<keyword evidence="6" id="KW-0479">Metal-binding</keyword>
<dbReference type="GO" id="GO:0030955">
    <property type="term" value="F:potassium ion binding"/>
    <property type="evidence" value="ECO:0007669"/>
    <property type="project" value="InterPro"/>
</dbReference>
<keyword evidence="12 15" id="KW-0670">Pyruvate</keyword>
<dbReference type="Proteomes" id="UP000485058">
    <property type="component" value="Unassembled WGS sequence"/>
</dbReference>
<dbReference type="InterPro" id="IPR015813">
    <property type="entry name" value="Pyrv/PenolPyrv_kinase-like_dom"/>
</dbReference>
<sequence>MDFVAASFVQSKADVQFIRRILDEAGGQHIKIISKIENYEGLANFDEILEVTDGIMVARGDLGMEIPSEKVPVAQKLMITKCNIAGKICICATQMLESMINNPRPTRAEMTDVANAVYDGVDCVMLSGETANGDFPDVAVSTMAAIVANAETGVDYYSGHLFIRFWATKGGSLAMSSAESILSSAAAMTVGFHEDTTPEILKPRRDNPNSTLDMLIVDSLALTDQQAAEWAAEKVVKLLGQSSAVGCKIVVARGKAGGSADMDPVVTVVKLGPTLKKDKAWGASSTLMLPAAQVVLFLEA</sequence>
<dbReference type="GO" id="GO:0000287">
    <property type="term" value="F:magnesium ion binding"/>
    <property type="evidence" value="ECO:0007669"/>
    <property type="project" value="InterPro"/>
</dbReference>
<evidence type="ECO:0000256" key="10">
    <source>
        <dbReference type="ARBA" id="ARBA00022842"/>
    </source>
</evidence>
<dbReference type="PROSITE" id="PS00110">
    <property type="entry name" value="PYRUVATE_KINASE"/>
    <property type="match status" value="1"/>
</dbReference>
<dbReference type="PRINTS" id="PR01050">
    <property type="entry name" value="PYRUVTKNASE"/>
</dbReference>
<comment type="caution">
    <text evidence="15">The sequence shown here is derived from an EMBL/GenBank/DDBJ whole genome shotgun (WGS) entry which is preliminary data.</text>
</comment>
<keyword evidence="5 13" id="KW-0808">Transferase</keyword>
<evidence type="ECO:0000256" key="9">
    <source>
        <dbReference type="ARBA" id="ARBA00022840"/>
    </source>
</evidence>
<evidence type="ECO:0000256" key="11">
    <source>
        <dbReference type="ARBA" id="ARBA00023152"/>
    </source>
</evidence>
<gene>
    <name evidence="15" type="ORF">HaLaN_08403</name>
</gene>
<dbReference type="GO" id="GO:0016301">
    <property type="term" value="F:kinase activity"/>
    <property type="evidence" value="ECO:0007669"/>
    <property type="project" value="UniProtKB-KW"/>
</dbReference>
<comment type="cofactor">
    <cofactor evidence="1">
        <name>K(+)</name>
        <dbReference type="ChEBI" id="CHEBI:29103"/>
    </cofactor>
</comment>
<comment type="pathway">
    <text evidence="2 13">Carbohydrate degradation; glycolysis; pyruvate from D-glyceraldehyde 3-phosphate: step 5/5.</text>
</comment>